<dbReference type="EMBL" id="JAUSRB010000002">
    <property type="protein sequence ID" value="MDP9869852.1"/>
    <property type="molecule type" value="Genomic_DNA"/>
</dbReference>
<reference evidence="1 2" key="1">
    <citation type="submission" date="2023-07" db="EMBL/GenBank/DDBJ databases">
        <title>Sequencing the genomes of 1000 actinobacteria strains.</title>
        <authorList>
            <person name="Klenk H.-P."/>
        </authorList>
    </citation>
    <scope>NUCLEOTIDE SEQUENCE [LARGE SCALE GENOMIC DNA]</scope>
    <source>
        <strain evidence="1 2">DSM 44109</strain>
    </source>
</reference>
<dbReference type="Proteomes" id="UP001230426">
    <property type="component" value="Unassembled WGS sequence"/>
</dbReference>
<protein>
    <submittedName>
        <fullName evidence="1">Uncharacterized protein</fullName>
    </submittedName>
</protein>
<evidence type="ECO:0000313" key="2">
    <source>
        <dbReference type="Proteomes" id="UP001230426"/>
    </source>
</evidence>
<evidence type="ECO:0000313" key="1">
    <source>
        <dbReference type="EMBL" id="MDP9869852.1"/>
    </source>
</evidence>
<sequence>MSVAPPSTKVITATTAPSATATGWPTLLQELTGQVREGELGRRHWHHVKLYNALLDALVELGEAYPGGLTCLERAAGRRKR</sequence>
<gene>
    <name evidence="1" type="ORF">J2S55_009118</name>
</gene>
<accession>A0ABT9RKN5</accession>
<name>A0ABT9RKN5_9ACTN</name>
<keyword evidence="2" id="KW-1185">Reference proteome</keyword>
<organism evidence="1 2">
    <name type="scientific">Streptosporangium brasiliense</name>
    <dbReference type="NCBI Taxonomy" id="47480"/>
    <lineage>
        <taxon>Bacteria</taxon>
        <taxon>Bacillati</taxon>
        <taxon>Actinomycetota</taxon>
        <taxon>Actinomycetes</taxon>
        <taxon>Streptosporangiales</taxon>
        <taxon>Streptosporangiaceae</taxon>
        <taxon>Streptosporangium</taxon>
    </lineage>
</organism>
<comment type="caution">
    <text evidence="1">The sequence shown here is derived from an EMBL/GenBank/DDBJ whole genome shotgun (WGS) entry which is preliminary data.</text>
</comment>
<dbReference type="RefSeq" id="WP_306874261.1">
    <property type="nucleotide sequence ID" value="NZ_JAUSRB010000002.1"/>
</dbReference>
<proteinExistence type="predicted"/>